<comment type="subcellular location">
    <subcellularLocation>
        <location evidence="3">Cytoplasm</location>
    </subcellularLocation>
</comment>
<comment type="similarity">
    <text evidence="1 3 5">Belongs to the GrpE family.</text>
</comment>
<dbReference type="PANTHER" id="PTHR21237:SF23">
    <property type="entry name" value="GRPE PROTEIN HOMOLOG, MITOCHONDRIAL"/>
    <property type="match status" value="1"/>
</dbReference>
<dbReference type="SUPFAM" id="SSF58014">
    <property type="entry name" value="Coiled-coil domain of nucleotide exchange factor GrpE"/>
    <property type="match status" value="1"/>
</dbReference>
<dbReference type="Proteomes" id="UP000053904">
    <property type="component" value="Unassembled WGS sequence"/>
</dbReference>
<dbReference type="CDD" id="cd00446">
    <property type="entry name" value="GrpE"/>
    <property type="match status" value="1"/>
</dbReference>
<dbReference type="EMBL" id="LGGO01000022">
    <property type="protein sequence ID" value="KUK77563.1"/>
    <property type="molecule type" value="Genomic_DNA"/>
</dbReference>
<keyword evidence="6" id="KW-0175">Coiled coil</keyword>
<accession>A0A101HJ13</accession>
<dbReference type="GO" id="GO:0005829">
    <property type="term" value="C:cytosol"/>
    <property type="evidence" value="ECO:0007669"/>
    <property type="project" value="TreeGrafter"/>
</dbReference>
<dbReference type="Gene3D" id="2.30.22.10">
    <property type="entry name" value="Head domain of nucleotide exchange factor GrpE"/>
    <property type="match status" value="1"/>
</dbReference>
<comment type="caution">
    <text evidence="7">The sequence shown here is derived from an EMBL/GenBank/DDBJ whole genome shotgun (WGS) entry which is preliminary data.</text>
</comment>
<dbReference type="GO" id="GO:0000774">
    <property type="term" value="F:adenyl-nucleotide exchange factor activity"/>
    <property type="evidence" value="ECO:0007669"/>
    <property type="project" value="InterPro"/>
</dbReference>
<evidence type="ECO:0000256" key="3">
    <source>
        <dbReference type="HAMAP-Rule" id="MF_01151"/>
    </source>
</evidence>
<dbReference type="SUPFAM" id="SSF51064">
    <property type="entry name" value="Head domain of nucleotide exchange factor GrpE"/>
    <property type="match status" value="1"/>
</dbReference>
<dbReference type="AlphaFoldDB" id="A0A101HJ13"/>
<evidence type="ECO:0000313" key="7">
    <source>
        <dbReference type="EMBL" id="KUK77563.1"/>
    </source>
</evidence>
<evidence type="ECO:0000256" key="5">
    <source>
        <dbReference type="RuleBase" id="RU004478"/>
    </source>
</evidence>
<keyword evidence="2 3" id="KW-0143">Chaperone</keyword>
<dbReference type="PANTHER" id="PTHR21237">
    <property type="entry name" value="GRPE PROTEIN"/>
    <property type="match status" value="1"/>
</dbReference>
<evidence type="ECO:0000256" key="4">
    <source>
        <dbReference type="RuleBase" id="RU000639"/>
    </source>
</evidence>
<keyword evidence="3 4" id="KW-0346">Stress response</keyword>
<name>A0A101HJ13_9BACT</name>
<comment type="subunit">
    <text evidence="3">Homodimer.</text>
</comment>
<feature type="coiled-coil region" evidence="6">
    <location>
        <begin position="2"/>
        <end position="64"/>
    </location>
</feature>
<dbReference type="PROSITE" id="PS01071">
    <property type="entry name" value="GRPE"/>
    <property type="match status" value="1"/>
</dbReference>
<dbReference type="Gene3D" id="3.90.20.20">
    <property type="match status" value="1"/>
</dbReference>
<organism evidence="7 8">
    <name type="scientific">candidate division WS6 bacterium 34_10</name>
    <dbReference type="NCBI Taxonomy" id="1641389"/>
    <lineage>
        <taxon>Bacteria</taxon>
        <taxon>Candidatus Dojkabacteria</taxon>
    </lineage>
</organism>
<dbReference type="InterPro" id="IPR013805">
    <property type="entry name" value="GrpE_CC"/>
</dbReference>
<dbReference type="GO" id="GO:0051082">
    <property type="term" value="F:unfolded protein binding"/>
    <property type="evidence" value="ECO:0007669"/>
    <property type="project" value="TreeGrafter"/>
</dbReference>
<dbReference type="InterPro" id="IPR009012">
    <property type="entry name" value="GrpE_head"/>
</dbReference>
<comment type="function">
    <text evidence="3 4">Participates actively in the response to hyperosmotic and heat shock by preventing the aggregation of stress-denatured proteins, in association with DnaK and GrpE. It is the nucleotide exchange factor for DnaK and may function as a thermosensor. Unfolded proteins bind initially to DnaJ; upon interaction with the DnaJ-bound protein, DnaK hydrolyzes its bound ATP, resulting in the formation of a stable complex. GrpE releases ADP from DnaK; ATP binding to DnaK triggers the release of the substrate protein, thus completing the reaction cycle. Several rounds of ATP-dependent interactions between DnaJ, DnaK and GrpE are required for fully efficient folding.</text>
</comment>
<evidence type="ECO:0000313" key="8">
    <source>
        <dbReference type="Proteomes" id="UP000053904"/>
    </source>
</evidence>
<dbReference type="GO" id="GO:0051087">
    <property type="term" value="F:protein-folding chaperone binding"/>
    <property type="evidence" value="ECO:0007669"/>
    <property type="project" value="InterPro"/>
</dbReference>
<protein>
    <recommendedName>
        <fullName evidence="3 4">Protein GrpE</fullName>
    </recommendedName>
    <alternativeName>
        <fullName evidence="3">HSP-70 cofactor</fullName>
    </alternativeName>
</protein>
<dbReference type="PRINTS" id="PR00773">
    <property type="entry name" value="GRPEPROTEIN"/>
</dbReference>
<dbReference type="HAMAP" id="MF_01151">
    <property type="entry name" value="GrpE"/>
    <property type="match status" value="1"/>
</dbReference>
<dbReference type="GO" id="GO:0006457">
    <property type="term" value="P:protein folding"/>
    <property type="evidence" value="ECO:0007669"/>
    <property type="project" value="InterPro"/>
</dbReference>
<evidence type="ECO:0000256" key="6">
    <source>
        <dbReference type="SAM" id="Coils"/>
    </source>
</evidence>
<keyword evidence="3" id="KW-0963">Cytoplasm</keyword>
<evidence type="ECO:0000256" key="1">
    <source>
        <dbReference type="ARBA" id="ARBA00009054"/>
    </source>
</evidence>
<dbReference type="Pfam" id="PF01025">
    <property type="entry name" value="GrpE"/>
    <property type="match status" value="1"/>
</dbReference>
<evidence type="ECO:0000256" key="2">
    <source>
        <dbReference type="ARBA" id="ARBA00023186"/>
    </source>
</evidence>
<dbReference type="InterPro" id="IPR000740">
    <property type="entry name" value="GrpE"/>
</dbReference>
<dbReference type="GO" id="GO:0042803">
    <property type="term" value="F:protein homodimerization activity"/>
    <property type="evidence" value="ECO:0007669"/>
    <property type="project" value="InterPro"/>
</dbReference>
<reference evidence="8" key="1">
    <citation type="journal article" date="2015" name="MBio">
        <title>Genome-Resolved Metagenomic Analysis Reveals Roles for Candidate Phyla and Other Microbial Community Members in Biogeochemical Transformations in Oil Reservoirs.</title>
        <authorList>
            <person name="Hu P."/>
            <person name="Tom L."/>
            <person name="Singh A."/>
            <person name="Thomas B.C."/>
            <person name="Baker B.J."/>
            <person name="Piceno Y.M."/>
            <person name="Andersen G.L."/>
            <person name="Banfield J.F."/>
        </authorList>
    </citation>
    <scope>NUCLEOTIDE SEQUENCE [LARGE SCALE GENOMIC DNA]</scope>
</reference>
<proteinExistence type="inferred from homology"/>
<gene>
    <name evidence="3" type="primary">grpE</name>
    <name evidence="7" type="ORF">XD93_0245</name>
</gene>
<sequence>MSKKKKQKNNKEEINQENLEKQIQELANLIDTLEDEKLEITNQLKRALADYQNLEKNTEKLTRLRFLQTKKNLAEDLIPVIDSLNIALKSRKELDLDEKANSWIDGICASIENLEKVLEEMGLEKFIPEKGEKFDSDKHEAVTTVQKGKKDHIFDVTQPGYYLDGVLIRPARVVVSK</sequence>